<keyword evidence="7 8" id="KW-0408">Iron</keyword>
<dbReference type="PRINTS" id="PR00605">
    <property type="entry name" value="CYTCHROMECIC"/>
</dbReference>
<dbReference type="InterPro" id="IPR008168">
    <property type="entry name" value="Cyt_C_IC"/>
</dbReference>
<dbReference type="SUPFAM" id="SSF46626">
    <property type="entry name" value="Cytochrome c"/>
    <property type="match status" value="1"/>
</dbReference>
<dbReference type="PROSITE" id="PS51007">
    <property type="entry name" value="CYTC"/>
    <property type="match status" value="1"/>
</dbReference>
<dbReference type="InterPro" id="IPR036909">
    <property type="entry name" value="Cyt_c-like_dom_sf"/>
</dbReference>
<feature type="domain" description="Cytochrome c" evidence="10">
    <location>
        <begin position="34"/>
        <end position="114"/>
    </location>
</feature>
<keyword evidence="9" id="KW-0732">Signal</keyword>
<evidence type="ECO:0000256" key="7">
    <source>
        <dbReference type="ARBA" id="ARBA00023004"/>
    </source>
</evidence>
<evidence type="ECO:0000256" key="4">
    <source>
        <dbReference type="ARBA" id="ARBA00022660"/>
    </source>
</evidence>
<evidence type="ECO:0000256" key="1">
    <source>
        <dbReference type="ARBA" id="ARBA00001926"/>
    </source>
</evidence>
<dbReference type="Proteomes" id="UP000561066">
    <property type="component" value="Unassembled WGS sequence"/>
</dbReference>
<keyword evidence="5 8" id="KW-0479">Metal-binding</keyword>
<dbReference type="RefSeq" id="WP_182941558.1">
    <property type="nucleotide sequence ID" value="NZ_JABEQH010000004.1"/>
</dbReference>
<evidence type="ECO:0000256" key="2">
    <source>
        <dbReference type="ARBA" id="ARBA00022448"/>
    </source>
</evidence>
<protein>
    <submittedName>
        <fullName evidence="11">Cytochrome c</fullName>
    </submittedName>
</protein>
<dbReference type="GO" id="GO:0009055">
    <property type="term" value="F:electron transfer activity"/>
    <property type="evidence" value="ECO:0007669"/>
    <property type="project" value="InterPro"/>
</dbReference>
<comment type="cofactor">
    <cofactor evidence="1">
        <name>heme c</name>
        <dbReference type="ChEBI" id="CHEBI:61717"/>
    </cofactor>
</comment>
<dbReference type="GO" id="GO:0020037">
    <property type="term" value="F:heme binding"/>
    <property type="evidence" value="ECO:0007669"/>
    <property type="project" value="InterPro"/>
</dbReference>
<evidence type="ECO:0000313" key="11">
    <source>
        <dbReference type="EMBL" id="MBB2175095.1"/>
    </source>
</evidence>
<dbReference type="GO" id="GO:0005506">
    <property type="term" value="F:iron ion binding"/>
    <property type="evidence" value="ECO:0007669"/>
    <property type="project" value="InterPro"/>
</dbReference>
<dbReference type="PANTHER" id="PTHR35008:SF9">
    <property type="entry name" value="CYTOCHROME C DOMAIN-CONTAINING PROTEIN"/>
    <property type="match status" value="1"/>
</dbReference>
<evidence type="ECO:0000259" key="10">
    <source>
        <dbReference type="PROSITE" id="PS51007"/>
    </source>
</evidence>
<name>A0A7W4P5R4_9PROT</name>
<comment type="caution">
    <text evidence="11">The sequence shown here is derived from an EMBL/GenBank/DDBJ whole genome shotgun (WGS) entry which is preliminary data.</text>
</comment>
<keyword evidence="4" id="KW-0679">Respiratory chain</keyword>
<organism evidence="11 12">
    <name type="scientific">Gluconacetobacter johannae</name>
    <dbReference type="NCBI Taxonomy" id="112140"/>
    <lineage>
        <taxon>Bacteria</taxon>
        <taxon>Pseudomonadati</taxon>
        <taxon>Pseudomonadota</taxon>
        <taxon>Alphaproteobacteria</taxon>
        <taxon>Acetobacterales</taxon>
        <taxon>Acetobacteraceae</taxon>
        <taxon>Gluconacetobacter</taxon>
    </lineage>
</organism>
<reference evidence="11 12" key="1">
    <citation type="submission" date="2020-04" db="EMBL/GenBank/DDBJ databases">
        <title>Description of novel Gluconacetobacter.</title>
        <authorList>
            <person name="Sombolestani A."/>
        </authorList>
    </citation>
    <scope>NUCLEOTIDE SEQUENCE [LARGE SCALE GENOMIC DNA]</scope>
    <source>
        <strain evidence="11 12">LMG 21312</strain>
    </source>
</reference>
<evidence type="ECO:0000256" key="9">
    <source>
        <dbReference type="SAM" id="SignalP"/>
    </source>
</evidence>
<keyword evidence="12" id="KW-1185">Reference proteome</keyword>
<keyword evidence="2" id="KW-0813">Transport</keyword>
<proteinExistence type="predicted"/>
<gene>
    <name evidence="11" type="ORF">HLH21_04040</name>
</gene>
<evidence type="ECO:0000256" key="6">
    <source>
        <dbReference type="ARBA" id="ARBA00022982"/>
    </source>
</evidence>
<accession>A0A7W4P5R4</accession>
<evidence type="ECO:0000256" key="3">
    <source>
        <dbReference type="ARBA" id="ARBA00022617"/>
    </source>
</evidence>
<keyword evidence="6" id="KW-0249">Electron transport</keyword>
<feature type="signal peptide" evidence="9">
    <location>
        <begin position="1"/>
        <end position="23"/>
    </location>
</feature>
<feature type="chain" id="PRO_5031533126" evidence="9">
    <location>
        <begin position="24"/>
        <end position="139"/>
    </location>
</feature>
<dbReference type="InterPro" id="IPR051459">
    <property type="entry name" value="Cytochrome_c-type_DH"/>
</dbReference>
<dbReference type="AlphaFoldDB" id="A0A7W4P5R4"/>
<sequence length="139" mass="14452">MRPAFLLLAGLVAGTTLATQARADSASAVVGRLQPLTDGAAIYQHVCQGCHMPDGHGAMGSGARFPALAGNAKLVSADYPAYVILNGFGGMPSFAGLLTDKQVADVVNYVRTHFGNHYTDALKPADVAAQRPTITPEEE</sequence>
<dbReference type="EMBL" id="JABEQH010000004">
    <property type="protein sequence ID" value="MBB2175095.1"/>
    <property type="molecule type" value="Genomic_DNA"/>
</dbReference>
<keyword evidence="3 8" id="KW-0349">Heme</keyword>
<evidence type="ECO:0000256" key="8">
    <source>
        <dbReference type="PROSITE-ProRule" id="PRU00433"/>
    </source>
</evidence>
<dbReference type="InterPro" id="IPR009056">
    <property type="entry name" value="Cyt_c-like_dom"/>
</dbReference>
<evidence type="ECO:0000313" key="12">
    <source>
        <dbReference type="Proteomes" id="UP000561066"/>
    </source>
</evidence>
<evidence type="ECO:0000256" key="5">
    <source>
        <dbReference type="ARBA" id="ARBA00022723"/>
    </source>
</evidence>
<dbReference type="Gene3D" id="1.10.760.10">
    <property type="entry name" value="Cytochrome c-like domain"/>
    <property type="match status" value="1"/>
</dbReference>
<dbReference type="Pfam" id="PF13442">
    <property type="entry name" value="Cytochrome_CBB3"/>
    <property type="match status" value="1"/>
</dbReference>
<dbReference type="PANTHER" id="PTHR35008">
    <property type="entry name" value="BLL4482 PROTEIN-RELATED"/>
    <property type="match status" value="1"/>
</dbReference>